<feature type="domain" description="FAM192A/Fyv6 N-terminal" evidence="5">
    <location>
        <begin position="5"/>
        <end position="104"/>
    </location>
</feature>
<dbReference type="InterPro" id="IPR019331">
    <property type="entry name" value="FAM192A/Fyv6_N"/>
</dbReference>
<protein>
    <recommendedName>
        <fullName evidence="5">FAM192A/Fyv6 N-terminal domain-containing protein</fullName>
    </recommendedName>
</protein>
<dbReference type="OrthoDB" id="4026176at2759"/>
<evidence type="ECO:0000256" key="3">
    <source>
        <dbReference type="SAM" id="Coils"/>
    </source>
</evidence>
<reference evidence="6" key="1">
    <citation type="submission" date="2013-12" db="EMBL/GenBank/DDBJ databases">
        <authorList>
            <person name="Genoscope - CEA"/>
        </authorList>
    </citation>
    <scope>NUCLEOTIDE SEQUENCE</scope>
    <source>
        <strain evidence="6">CBS 1993</strain>
    </source>
</reference>
<reference evidence="6" key="2">
    <citation type="submission" date="2014-02" db="EMBL/GenBank/DDBJ databases">
        <title>Complete DNA sequence of /Kuraishia capsulata/ illustrates novel genomic features among budding yeasts (/Saccharomycotina/).</title>
        <authorList>
            <person name="Morales L."/>
            <person name="Noel B."/>
            <person name="Porcel B."/>
            <person name="Marcet-Houben M."/>
            <person name="Hullo M-F."/>
            <person name="Sacerdot C."/>
            <person name="Tekaia F."/>
            <person name="Leh-Louis V."/>
            <person name="Despons L."/>
            <person name="Khanna V."/>
            <person name="Aury J-M."/>
            <person name="Barbe V."/>
            <person name="Couloux A."/>
            <person name="Labadie K."/>
            <person name="Pelletier E."/>
            <person name="Souciet J-L."/>
            <person name="Boekhout T."/>
            <person name="Gabaldon T."/>
            <person name="Wincker P."/>
            <person name="Dujon B."/>
        </authorList>
    </citation>
    <scope>NUCLEOTIDE SEQUENCE</scope>
    <source>
        <strain evidence="6">CBS 1993</strain>
    </source>
</reference>
<sequence length="181" mass="20853">MTSRFVADGSIDAEKLAREELKEKEDSLLYLQEKESDERKSLADQLKDNRAERYAEYRSQLEQTNSSYRMDSKEAAFYDKLKREDLAKEEVLRSREKDELEEYKRLLETTHSKTEKKKVPQLSVTLQKVRKPVRKPVKKLSNLKKGISSFQADSGTVPIQPSSTAKEKASGLVLGYDSDED</sequence>
<evidence type="ECO:0000313" key="6">
    <source>
        <dbReference type="EMBL" id="CDK29682.1"/>
    </source>
</evidence>
<organism evidence="6 7">
    <name type="scientific">Kuraishia capsulata CBS 1993</name>
    <dbReference type="NCBI Taxonomy" id="1382522"/>
    <lineage>
        <taxon>Eukaryota</taxon>
        <taxon>Fungi</taxon>
        <taxon>Dikarya</taxon>
        <taxon>Ascomycota</taxon>
        <taxon>Saccharomycotina</taxon>
        <taxon>Pichiomycetes</taxon>
        <taxon>Pichiales</taxon>
        <taxon>Pichiaceae</taxon>
        <taxon>Kuraishia</taxon>
    </lineage>
</organism>
<gene>
    <name evidence="6" type="ORF">KUCA_T00005675001</name>
</gene>
<dbReference type="RefSeq" id="XP_022461665.1">
    <property type="nucleotide sequence ID" value="XM_022601241.1"/>
</dbReference>
<evidence type="ECO:0000256" key="2">
    <source>
        <dbReference type="ARBA" id="ARBA00023242"/>
    </source>
</evidence>
<dbReference type="EMBL" id="HG793131">
    <property type="protein sequence ID" value="CDK29682.1"/>
    <property type="molecule type" value="Genomic_DNA"/>
</dbReference>
<dbReference type="GeneID" id="34523053"/>
<feature type="region of interest" description="Disordered" evidence="4">
    <location>
        <begin position="150"/>
        <end position="181"/>
    </location>
</feature>
<dbReference type="Pfam" id="PF10187">
    <property type="entry name" value="FAM192A_Fyv6_N"/>
    <property type="match status" value="1"/>
</dbReference>
<evidence type="ECO:0000256" key="1">
    <source>
        <dbReference type="ARBA" id="ARBA00004123"/>
    </source>
</evidence>
<dbReference type="AlphaFoldDB" id="W6MUZ8"/>
<keyword evidence="2" id="KW-0539">Nucleus</keyword>
<keyword evidence="3" id="KW-0175">Coiled coil</keyword>
<evidence type="ECO:0000313" key="7">
    <source>
        <dbReference type="Proteomes" id="UP000019384"/>
    </source>
</evidence>
<feature type="coiled-coil region" evidence="3">
    <location>
        <begin position="86"/>
        <end position="113"/>
    </location>
</feature>
<dbReference type="Proteomes" id="UP000019384">
    <property type="component" value="Unassembled WGS sequence"/>
</dbReference>
<dbReference type="GO" id="GO:0005634">
    <property type="term" value="C:nucleus"/>
    <property type="evidence" value="ECO:0007669"/>
    <property type="project" value="UniProtKB-SubCell"/>
</dbReference>
<comment type="subcellular location">
    <subcellularLocation>
        <location evidence="1">Nucleus</location>
    </subcellularLocation>
</comment>
<feature type="compositionally biased region" description="Polar residues" evidence="4">
    <location>
        <begin position="150"/>
        <end position="164"/>
    </location>
</feature>
<dbReference type="STRING" id="1382522.W6MUZ8"/>
<evidence type="ECO:0000256" key="4">
    <source>
        <dbReference type="SAM" id="MobiDB-lite"/>
    </source>
</evidence>
<accession>W6MUZ8</accession>
<proteinExistence type="predicted"/>
<evidence type="ECO:0000259" key="5">
    <source>
        <dbReference type="Pfam" id="PF10187"/>
    </source>
</evidence>
<dbReference type="HOGENOM" id="CLU_1489245_0_0_1"/>
<keyword evidence="7" id="KW-1185">Reference proteome</keyword>
<name>W6MUZ8_9ASCO</name>